<name>A0A5R9H049_9BACT</name>
<evidence type="ECO:0000256" key="1">
    <source>
        <dbReference type="ARBA" id="ARBA00004651"/>
    </source>
</evidence>
<feature type="transmembrane region" description="Helical" evidence="7">
    <location>
        <begin position="373"/>
        <end position="390"/>
    </location>
</feature>
<dbReference type="PROSITE" id="PS51257">
    <property type="entry name" value="PROKAR_LIPOPROTEIN"/>
    <property type="match status" value="1"/>
</dbReference>
<keyword evidence="3" id="KW-1003">Cell membrane</keyword>
<comment type="caution">
    <text evidence="8">The sequence shown here is derived from an EMBL/GenBank/DDBJ whole genome shotgun (WGS) entry which is preliminary data.</text>
</comment>
<evidence type="ECO:0000256" key="3">
    <source>
        <dbReference type="ARBA" id="ARBA00022475"/>
    </source>
</evidence>
<accession>A0A5R9H049</accession>
<feature type="transmembrane region" description="Helical" evidence="7">
    <location>
        <begin position="12"/>
        <end position="35"/>
    </location>
</feature>
<dbReference type="Proteomes" id="UP000308001">
    <property type="component" value="Unassembled WGS sequence"/>
</dbReference>
<comment type="similarity">
    <text evidence="2">Belongs to the chromate ion transporter (CHR) (TC 2.A.51) family.</text>
</comment>
<reference evidence="8 9" key="1">
    <citation type="submission" date="2019-05" db="EMBL/GenBank/DDBJ databases">
        <title>Arcobacter cibarius and Arcobacter thereius providing challenges in identification an antibiotic susceptibility and Quinolone resistance.</title>
        <authorList>
            <person name="Busch A."/>
            <person name="Hanel I."/>
            <person name="Hotzel H."/>
            <person name="Tomaso H."/>
        </authorList>
    </citation>
    <scope>NUCLEOTIDE SEQUENCE [LARGE SCALE GENOMIC DNA]</scope>
    <source>
        <strain evidence="8 9">17CS1191_2</strain>
    </source>
</reference>
<feature type="transmembrane region" description="Helical" evidence="7">
    <location>
        <begin position="80"/>
        <end position="106"/>
    </location>
</feature>
<dbReference type="PANTHER" id="PTHR33567:SF3">
    <property type="entry name" value="CHROMATE ION TRANSPORTER (EUROFUNG)"/>
    <property type="match status" value="1"/>
</dbReference>
<evidence type="ECO:0000256" key="5">
    <source>
        <dbReference type="ARBA" id="ARBA00022989"/>
    </source>
</evidence>
<feature type="transmembrane region" description="Helical" evidence="7">
    <location>
        <begin position="321"/>
        <end position="339"/>
    </location>
</feature>
<proteinExistence type="inferred from homology"/>
<dbReference type="InterPro" id="IPR014047">
    <property type="entry name" value="Chr_Tranpt_l_chain"/>
</dbReference>
<dbReference type="EMBL" id="VBUF01000002">
    <property type="protein sequence ID" value="TLS72486.1"/>
    <property type="molecule type" value="Genomic_DNA"/>
</dbReference>
<feature type="transmembrane region" description="Helical" evidence="7">
    <location>
        <begin position="288"/>
        <end position="309"/>
    </location>
</feature>
<dbReference type="PIRSF" id="PIRSF004810">
    <property type="entry name" value="ChrA"/>
    <property type="match status" value="1"/>
</dbReference>
<evidence type="ECO:0000256" key="2">
    <source>
        <dbReference type="ARBA" id="ARBA00005262"/>
    </source>
</evidence>
<keyword evidence="5 7" id="KW-1133">Transmembrane helix</keyword>
<evidence type="ECO:0000256" key="4">
    <source>
        <dbReference type="ARBA" id="ARBA00022692"/>
    </source>
</evidence>
<keyword evidence="6 7" id="KW-0472">Membrane</keyword>
<protein>
    <submittedName>
        <fullName evidence="8">Chromate efflux transporter</fullName>
    </submittedName>
</protein>
<evidence type="ECO:0000313" key="9">
    <source>
        <dbReference type="Proteomes" id="UP000308001"/>
    </source>
</evidence>
<feature type="transmembrane region" description="Helical" evidence="7">
    <location>
        <begin position="193"/>
        <end position="213"/>
    </location>
</feature>
<dbReference type="GO" id="GO:0015109">
    <property type="term" value="F:chromate transmembrane transporter activity"/>
    <property type="evidence" value="ECO:0007669"/>
    <property type="project" value="InterPro"/>
</dbReference>
<feature type="transmembrane region" description="Helical" evidence="7">
    <location>
        <begin position="345"/>
        <end position="366"/>
    </location>
</feature>
<dbReference type="PANTHER" id="PTHR33567">
    <property type="entry name" value="CHROMATE ION TRANSPORTER (EUROFUNG)"/>
    <property type="match status" value="1"/>
</dbReference>
<dbReference type="InterPro" id="IPR003370">
    <property type="entry name" value="Chromate_transpt"/>
</dbReference>
<evidence type="ECO:0000313" key="8">
    <source>
        <dbReference type="EMBL" id="TLS72486.1"/>
    </source>
</evidence>
<dbReference type="Pfam" id="PF02417">
    <property type="entry name" value="Chromate_transp"/>
    <property type="match status" value="2"/>
</dbReference>
<feature type="transmembrane region" description="Helical" evidence="7">
    <location>
        <begin position="149"/>
        <end position="181"/>
    </location>
</feature>
<evidence type="ECO:0000256" key="7">
    <source>
        <dbReference type="SAM" id="Phobius"/>
    </source>
</evidence>
<dbReference type="NCBIfam" id="TIGR00937">
    <property type="entry name" value="2A51"/>
    <property type="match status" value="1"/>
</dbReference>
<dbReference type="AlphaFoldDB" id="A0A5R9H049"/>
<feature type="transmembrane region" description="Helical" evidence="7">
    <location>
        <begin position="118"/>
        <end position="137"/>
    </location>
</feature>
<organism evidence="8 9">
    <name type="scientific">Aliarcobacter thereius</name>
    <dbReference type="NCBI Taxonomy" id="544718"/>
    <lineage>
        <taxon>Bacteria</taxon>
        <taxon>Pseudomonadati</taxon>
        <taxon>Campylobacterota</taxon>
        <taxon>Epsilonproteobacteria</taxon>
        <taxon>Campylobacterales</taxon>
        <taxon>Arcobacteraceae</taxon>
        <taxon>Aliarcobacter</taxon>
    </lineage>
</organism>
<gene>
    <name evidence="8" type="primary">chrA</name>
    <name evidence="8" type="ORF">FE246_03600</name>
</gene>
<sequence>MYYKRQNVIKIAIFYHFFILGCFSFGGPIAHIGYFRKRFVEKLRWLSDEEFSKIVALSHLLPGPSSSQVGFTIGLKKGGIFGAFLAFIAFTLPSFIFLYLIWYFGILEGENNYIKSTIYALKLFAVLIVIDAVLAMFNSFCKDYNTKAIFIFASISFIFFSSIFNQFIILIICGVLGFLFIKKDEDNKNQKLSLPNIYFLFIFLILLIIAFIFEFRNEYLKLFLDFYKSGSLVFGGGHTVLPLLQDNLQNQVSNETFLISYSLAQTVPGPMFTIATYLGADILKDNSFYGALISTFGIFLGGFLLILAFYKSYENLSKNRFIAKIIMAINACVVALLFSTLVKNIIPSEIFTIYDILLLFIGFILLRYIKVNIFYIIFGYILFFLIKTIFV</sequence>
<dbReference type="GO" id="GO:0005886">
    <property type="term" value="C:plasma membrane"/>
    <property type="evidence" value="ECO:0007669"/>
    <property type="project" value="UniProtKB-SubCell"/>
</dbReference>
<comment type="subcellular location">
    <subcellularLocation>
        <location evidence="1">Cell membrane</location>
        <topology evidence="1">Multi-pass membrane protein</topology>
    </subcellularLocation>
</comment>
<evidence type="ECO:0000256" key="6">
    <source>
        <dbReference type="ARBA" id="ARBA00023136"/>
    </source>
</evidence>
<keyword evidence="4 7" id="KW-0812">Transmembrane</keyword>